<accession>A0A6J5PX57</accession>
<evidence type="ECO:0000313" key="3">
    <source>
        <dbReference type="EMBL" id="CAB4171974.1"/>
    </source>
</evidence>
<feature type="region of interest" description="Disordered" evidence="1">
    <location>
        <begin position="139"/>
        <end position="159"/>
    </location>
</feature>
<evidence type="ECO:0000256" key="1">
    <source>
        <dbReference type="SAM" id="MobiDB-lite"/>
    </source>
</evidence>
<dbReference type="EMBL" id="LR796792">
    <property type="protein sequence ID" value="CAB4166362.1"/>
    <property type="molecule type" value="Genomic_DNA"/>
</dbReference>
<organism evidence="3">
    <name type="scientific">uncultured Caudovirales phage</name>
    <dbReference type="NCBI Taxonomy" id="2100421"/>
    <lineage>
        <taxon>Viruses</taxon>
        <taxon>Duplodnaviria</taxon>
        <taxon>Heunggongvirae</taxon>
        <taxon>Uroviricota</taxon>
        <taxon>Caudoviricetes</taxon>
        <taxon>Peduoviridae</taxon>
        <taxon>Maltschvirus</taxon>
        <taxon>Maltschvirus maltsch</taxon>
    </lineage>
</organism>
<evidence type="ECO:0000313" key="5">
    <source>
        <dbReference type="EMBL" id="CAB4201892.1"/>
    </source>
</evidence>
<evidence type="ECO:0000313" key="2">
    <source>
        <dbReference type="EMBL" id="CAB4166362.1"/>
    </source>
</evidence>
<dbReference type="EMBL" id="LR796955">
    <property type="protein sequence ID" value="CAB4177689.1"/>
    <property type="molecule type" value="Genomic_DNA"/>
</dbReference>
<dbReference type="EMBL" id="LR797309">
    <property type="protein sequence ID" value="CAB4201892.1"/>
    <property type="molecule type" value="Genomic_DNA"/>
</dbReference>
<protein>
    <submittedName>
        <fullName evidence="3">Uncharacterized protein</fullName>
    </submittedName>
</protein>
<name>A0A6J5PX57_9CAUD</name>
<gene>
    <name evidence="4" type="ORF">UFOVP1010_31</name>
    <name evidence="5" type="ORF">UFOVP1359_19</name>
    <name evidence="2" type="ORF">UFOVP838_24</name>
    <name evidence="3" type="ORF">UFOVP932_43</name>
</gene>
<reference evidence="3" key="1">
    <citation type="submission" date="2020-05" db="EMBL/GenBank/DDBJ databases">
        <authorList>
            <person name="Chiriac C."/>
            <person name="Salcher M."/>
            <person name="Ghai R."/>
            <person name="Kavagutti S V."/>
        </authorList>
    </citation>
    <scope>NUCLEOTIDE SEQUENCE</scope>
</reference>
<sequence length="159" mass="17554">MAFESLPLSVRNIRASEDVLRRIYNAARRGLKGDTLARVAGLSPIEYRRLCEMDPVAEEAAGWGYADAEYAAANAIQDAIDAGDAKVALDYLKHRADWVAKQHITVDNHTSISITQALADAHARVKTIEHEPLAEIPDGRLERFSPRPVERIGEAEHAD</sequence>
<proteinExistence type="predicted"/>
<dbReference type="EMBL" id="LR796880">
    <property type="protein sequence ID" value="CAB4171974.1"/>
    <property type="molecule type" value="Genomic_DNA"/>
</dbReference>
<evidence type="ECO:0000313" key="4">
    <source>
        <dbReference type="EMBL" id="CAB4177689.1"/>
    </source>
</evidence>